<feature type="region of interest" description="Disordered" evidence="1">
    <location>
        <begin position="151"/>
        <end position="230"/>
    </location>
</feature>
<proteinExistence type="predicted"/>
<dbReference type="KEGG" id="tasa:A1Q1_07316"/>
<reference evidence="3 4" key="1">
    <citation type="journal article" date="2012" name="Eukaryot. Cell">
        <title>Draft genome sequence of CBS 2479, the standard type strain of Trichosporon asahii.</title>
        <authorList>
            <person name="Yang R.Y."/>
            <person name="Li H.T."/>
            <person name="Zhu H."/>
            <person name="Zhou G.P."/>
            <person name="Wang M."/>
            <person name="Wang L."/>
        </authorList>
    </citation>
    <scope>NUCLEOTIDE SEQUENCE [LARGE SCALE GENOMIC DNA]</scope>
    <source>
        <strain evidence="4">ATCC 90039 / CBS 2479 / JCM 2466 / KCTC 7840 / NCYC 2677 / UAMH 7654</strain>
    </source>
</reference>
<feature type="compositionally biased region" description="Low complexity" evidence="1">
    <location>
        <begin position="174"/>
        <end position="205"/>
    </location>
</feature>
<evidence type="ECO:0000259" key="2">
    <source>
        <dbReference type="Pfam" id="PF00652"/>
    </source>
</evidence>
<name>J6F2X4_TRIAS</name>
<dbReference type="RefSeq" id="XP_014183027.1">
    <property type="nucleotide sequence ID" value="XM_014327552.1"/>
</dbReference>
<comment type="caution">
    <text evidence="3">The sequence shown here is derived from an EMBL/GenBank/DDBJ whole genome shotgun (WGS) entry which is preliminary data.</text>
</comment>
<dbReference type="Gene3D" id="2.80.10.50">
    <property type="match status" value="1"/>
</dbReference>
<feature type="compositionally biased region" description="Polar residues" evidence="1">
    <location>
        <begin position="210"/>
        <end position="222"/>
    </location>
</feature>
<dbReference type="Pfam" id="PF00652">
    <property type="entry name" value="Ricin_B_lectin"/>
    <property type="match status" value="1"/>
</dbReference>
<evidence type="ECO:0000313" key="3">
    <source>
        <dbReference type="EMBL" id="EJT51344.1"/>
    </source>
</evidence>
<dbReference type="HOGENOM" id="CLU_072653_0_0_1"/>
<dbReference type="InterPro" id="IPR000772">
    <property type="entry name" value="Ricin_B_lectin"/>
</dbReference>
<accession>J6F2X4</accession>
<dbReference type="GeneID" id="25990828"/>
<protein>
    <submittedName>
        <fullName evidence="3">Carbohydrate-binding module family 13 protein</fullName>
    </submittedName>
</protein>
<dbReference type="VEuPathDB" id="FungiDB:A1Q1_07316"/>
<evidence type="ECO:0000256" key="1">
    <source>
        <dbReference type="SAM" id="MobiDB-lite"/>
    </source>
</evidence>
<dbReference type="AlphaFoldDB" id="J6F2X4"/>
<dbReference type="Proteomes" id="UP000002748">
    <property type="component" value="Unassembled WGS sequence"/>
</dbReference>
<dbReference type="CDD" id="cd00161">
    <property type="entry name" value="beta-trefoil_Ricin-like"/>
    <property type="match status" value="2"/>
</dbReference>
<dbReference type="EMBL" id="ALBS01000057">
    <property type="protein sequence ID" value="EJT51344.1"/>
    <property type="molecule type" value="Genomic_DNA"/>
</dbReference>
<feature type="domain" description="Ricin B lectin" evidence="2">
    <location>
        <begin position="237"/>
        <end position="322"/>
    </location>
</feature>
<dbReference type="PROSITE" id="PS50231">
    <property type="entry name" value="RICIN_B_LECTIN"/>
    <property type="match status" value="2"/>
</dbReference>
<organism evidence="3 4">
    <name type="scientific">Trichosporon asahii var. asahii (strain ATCC 90039 / CBS 2479 / JCM 2466 / KCTC 7840 / NBRC 103889/ NCYC 2677 / UAMH 7654)</name>
    <name type="common">Yeast</name>
    <dbReference type="NCBI Taxonomy" id="1186058"/>
    <lineage>
        <taxon>Eukaryota</taxon>
        <taxon>Fungi</taxon>
        <taxon>Dikarya</taxon>
        <taxon>Basidiomycota</taxon>
        <taxon>Agaricomycotina</taxon>
        <taxon>Tremellomycetes</taxon>
        <taxon>Trichosporonales</taxon>
        <taxon>Trichosporonaceae</taxon>
        <taxon>Trichosporon</taxon>
    </lineage>
</organism>
<gene>
    <name evidence="3" type="ORF">A1Q1_07316</name>
</gene>
<dbReference type="SUPFAM" id="SSF50370">
    <property type="entry name" value="Ricin B-like lectins"/>
    <property type="match status" value="2"/>
</dbReference>
<dbReference type="InterPro" id="IPR035992">
    <property type="entry name" value="Ricin_B-like_lectins"/>
</dbReference>
<evidence type="ECO:0000313" key="4">
    <source>
        <dbReference type="Proteomes" id="UP000002748"/>
    </source>
</evidence>
<dbReference type="OrthoDB" id="6770063at2759"/>
<sequence>MLPAILLLAPLAGAFPLLRRADVYEKHTYLVTVHPANQNGNDPPFLREKCLGANNGHLYNGAPVRVGDCIPGANFQLWESFGEGVFRVSGSDFCVNSPEGRQQPSALGLGDTLNKTEMTMSIGAQGSVTTTVYLTECSSKPIPQGQLWLTSARPNSADDRPLYYISPKPGSEPTSTDAKTESTASSAKTESTAASSKSEPAATATDAKPESTSTEAQPTEAASTERDFTLSAVLKDGSAKRCMDARGEELKDGSAAHIYDCDGNSAQEWELKSDGSETTVRLRGTTLCLDGGRPSNGAPLSFRTCRDKARTQTWRLSPRGHLSLADFNLGGAMPAIRVAENSRKEDDNAVHCWRFANPSLSFGCSSTKGVAMDFEYQYCQTDQALSCASAV</sequence>